<keyword evidence="3" id="KW-1185">Reference proteome</keyword>
<gene>
    <name evidence="2" type="primary">tcuB</name>
    <name evidence="2" type="ORF">Achr_2790</name>
</gene>
<dbReference type="KEGG" id="acx:Achr_2790"/>
<feature type="transmembrane region" description="Helical" evidence="1">
    <location>
        <begin position="247"/>
        <end position="266"/>
    </location>
</feature>
<dbReference type="RefSeq" id="WP_082045343.1">
    <property type="nucleotide sequence ID" value="NZ_CP010415.1"/>
</dbReference>
<proteinExistence type="predicted"/>
<dbReference type="SUPFAM" id="SSF103501">
    <property type="entry name" value="Respiratory nitrate reductase 1 gamma chain"/>
    <property type="match status" value="1"/>
</dbReference>
<feature type="transmembrane region" description="Helical" evidence="1">
    <location>
        <begin position="125"/>
        <end position="146"/>
    </location>
</feature>
<feature type="transmembrane region" description="Helical" evidence="1">
    <location>
        <begin position="320"/>
        <end position="337"/>
    </location>
</feature>
<keyword evidence="1" id="KW-1133">Transmembrane helix</keyword>
<feature type="transmembrane region" description="Helical" evidence="1">
    <location>
        <begin position="278"/>
        <end position="300"/>
    </location>
</feature>
<dbReference type="AlphaFoldDB" id="A0A0C4WL40"/>
<dbReference type="NCBIfam" id="TIGR02484">
    <property type="entry name" value="CitB"/>
    <property type="match status" value="1"/>
</dbReference>
<dbReference type="EMBL" id="CP010415">
    <property type="protein sequence ID" value="AJE19785.1"/>
    <property type="molecule type" value="Genomic_DNA"/>
</dbReference>
<sequence>MQSLDPGARPPISSAGSALQPIPVFNVAAAEVDQQLHICNACRYCEGFCAVFPAMTRRLDFTQADIHYLANLCHNCGACLHACQYAEPHAFAVNVPRAMARVRLDTYAEYAWPPALGRLYRRNGLTLSLATAAGLGLFLALTLAVKGTLFPGPLAGDFYAIFPHDALALMFGLVFAFATLALGMAVRRFWREVSPPSEEPVQKGAAAFEASGAVLRLKYLDGGHGEGCNEESDRFTLWRRRFHHCTFYGFLLCFAATSVATLYHFVLGLEAPYPLTSLPVLLGTAGGLGLLVGPAGLLWLNRRRHPEHGDSAQRPMDRGFIALLLLVSLSGLALLAGRDSGAMALLLALHLGAVMAFFLTMPYGKFAHGIFRSAALLKFAIEKRQPDRLRMGGE</sequence>
<feature type="transmembrane region" description="Helical" evidence="1">
    <location>
        <begin position="166"/>
        <end position="186"/>
    </location>
</feature>
<evidence type="ECO:0000313" key="2">
    <source>
        <dbReference type="EMBL" id="AJE19785.1"/>
    </source>
</evidence>
<feature type="transmembrane region" description="Helical" evidence="1">
    <location>
        <begin position="343"/>
        <end position="363"/>
    </location>
</feature>
<keyword evidence="1" id="KW-0812">Transmembrane</keyword>
<dbReference type="STRING" id="1328314.Achr_2790"/>
<dbReference type="NCBIfam" id="NF011607">
    <property type="entry name" value="PRK15033.1"/>
    <property type="match status" value="1"/>
</dbReference>
<reference evidence="2 3" key="1">
    <citation type="journal article" date="2015" name="PLoS ONE">
        <title>Azotobacter Genomes: The Genome of Azotobacter chroococcum NCIMB 8003 (ATCC 4412).</title>
        <authorList>
            <person name="Robson R.L."/>
            <person name="Jones R."/>
            <person name="Robson R.M."/>
            <person name="Schwartz A."/>
            <person name="Richardson T.H."/>
        </authorList>
    </citation>
    <scope>NUCLEOTIDE SEQUENCE [LARGE SCALE GENOMIC DNA]</scope>
    <source>
        <strain evidence="2 3">NCIMB 8003</strain>
    </source>
</reference>
<dbReference type="SUPFAM" id="SSF54862">
    <property type="entry name" value="4Fe-4S ferredoxins"/>
    <property type="match status" value="1"/>
</dbReference>
<dbReference type="InterPro" id="IPR012830">
    <property type="entry name" value="Citrate_utilization_prot_B"/>
</dbReference>
<dbReference type="InterPro" id="IPR036197">
    <property type="entry name" value="NarG-like_sf"/>
</dbReference>
<dbReference type="HOGENOM" id="CLU_058617_1_0_6"/>
<dbReference type="Proteomes" id="UP000068210">
    <property type="component" value="Chromosome"/>
</dbReference>
<evidence type="ECO:0000313" key="3">
    <source>
        <dbReference type="Proteomes" id="UP000068210"/>
    </source>
</evidence>
<keyword evidence="1" id="KW-0472">Membrane</keyword>
<evidence type="ECO:0000256" key="1">
    <source>
        <dbReference type="SAM" id="Phobius"/>
    </source>
</evidence>
<accession>A0A0C4WL40</accession>
<name>A0A0C4WL40_9GAMM</name>
<protein>
    <submittedName>
        <fullName evidence="2">Tricarballylate utilization protein B</fullName>
    </submittedName>
</protein>
<organism evidence="2 3">
    <name type="scientific">Azotobacter chroococcum NCIMB 8003</name>
    <dbReference type="NCBI Taxonomy" id="1328314"/>
    <lineage>
        <taxon>Bacteria</taxon>
        <taxon>Pseudomonadati</taxon>
        <taxon>Pseudomonadota</taxon>
        <taxon>Gammaproteobacteria</taxon>
        <taxon>Pseudomonadales</taxon>
        <taxon>Pseudomonadaceae</taxon>
        <taxon>Azotobacter</taxon>
    </lineage>
</organism>